<accession>A0ACB5RRC7</accession>
<evidence type="ECO:0000313" key="1">
    <source>
        <dbReference type="EMBL" id="GME23066.1"/>
    </source>
</evidence>
<dbReference type="EMBL" id="BSXG01000005">
    <property type="protein sequence ID" value="GME23066.1"/>
    <property type="molecule type" value="Genomic_DNA"/>
</dbReference>
<dbReference type="Proteomes" id="UP001165186">
    <property type="component" value="Unassembled WGS sequence"/>
</dbReference>
<comment type="caution">
    <text evidence="1">The sequence shown here is derived from an EMBL/GenBank/DDBJ whole genome shotgun (WGS) entry which is preliminary data.</text>
</comment>
<proteinExistence type="predicted"/>
<protein>
    <submittedName>
        <fullName evidence="1">Ubiquitin conjugating enzyme 7 interacting protein 1</fullName>
    </submittedName>
</protein>
<organism evidence="1 2">
    <name type="scientific">Neofusicoccum parvum</name>
    <dbReference type="NCBI Taxonomy" id="310453"/>
    <lineage>
        <taxon>Eukaryota</taxon>
        <taxon>Fungi</taxon>
        <taxon>Dikarya</taxon>
        <taxon>Ascomycota</taxon>
        <taxon>Pezizomycotina</taxon>
        <taxon>Dothideomycetes</taxon>
        <taxon>Dothideomycetes incertae sedis</taxon>
        <taxon>Botryosphaeriales</taxon>
        <taxon>Botryosphaeriaceae</taxon>
        <taxon>Neofusicoccum</taxon>
    </lineage>
</organism>
<gene>
    <name evidence="1" type="primary">g9318</name>
    <name evidence="1" type="ORF">NpPPO83_00009318</name>
</gene>
<keyword evidence="2" id="KW-1185">Reference proteome</keyword>
<sequence length="471" mass="53873">MAFNRPGMAQPREVIEILSDSDDDVLEVPRPHRPAANPLLRPDPLAAQDSNFDAEWVAIMAALEEDDGADAGAQLALAHTPEVIEPDVPRPMTEDQCLAKVLEIYPDISHDHVRTMFRDGLEVGMQADSTWCDQLIVRILDEGRYPTEREAQRAALKRKREPEEDDFEQDPLENGPYAARRVYQSAATNLLQNEYPEVPVKFIEQTLRCEHSFFKAFIHIEAAERTYSDTDRSRRPYKRVRRRDPKAIGSSPAGLEGAMTQAIQKVLRELTAAKKKVRDETTKREKEALRRLEEERNESEARSANAMTDCQCCFTEYPTNRMTYCNGEEVHFFCHECAQNYVNSQLATGRCRPKCMATTDCEADFSRAQLVAFLDPKEFDRLEKMQQKEDLRNAGIEGLEECPFCDYQAICEPVEVDREFRCPSCHEVSCRLCHLESHTPRTCDEAAKNRKCRARVDVENAMSEALIRVCK</sequence>
<evidence type="ECO:0000313" key="2">
    <source>
        <dbReference type="Proteomes" id="UP001165186"/>
    </source>
</evidence>
<name>A0ACB5RRC7_9PEZI</name>
<reference evidence="1" key="1">
    <citation type="submission" date="2024-09" db="EMBL/GenBank/DDBJ databases">
        <title>Draft Genome Sequences of Neofusicoccum parvum.</title>
        <authorList>
            <person name="Ashida A."/>
            <person name="Camagna M."/>
            <person name="Tanaka A."/>
            <person name="Takemoto D."/>
        </authorList>
    </citation>
    <scope>NUCLEOTIDE SEQUENCE</scope>
    <source>
        <strain evidence="1">PPO83</strain>
    </source>
</reference>